<dbReference type="GO" id="GO:0006816">
    <property type="term" value="P:calcium ion transport"/>
    <property type="evidence" value="ECO:0007669"/>
    <property type="project" value="TreeGrafter"/>
</dbReference>
<dbReference type="Pfam" id="PF00801">
    <property type="entry name" value="PKD"/>
    <property type="match status" value="1"/>
</dbReference>
<dbReference type="CDD" id="cd00146">
    <property type="entry name" value="PKD"/>
    <property type="match status" value="3"/>
</dbReference>
<feature type="domain" description="PKD" evidence="6">
    <location>
        <begin position="399"/>
        <end position="485"/>
    </location>
</feature>
<feature type="domain" description="PKD" evidence="6">
    <location>
        <begin position="237"/>
        <end position="296"/>
    </location>
</feature>
<keyword evidence="3" id="KW-0677">Repeat</keyword>
<dbReference type="Gene3D" id="2.60.40.10">
    <property type="entry name" value="Immunoglobulins"/>
    <property type="match status" value="3"/>
</dbReference>
<sequence>MKKVIVFSLGAVGLVVLLLMVGCFPGAQFGAPGVTGIRGKVAMPGNNCYTLSCASPQVSEGNVPAPQAKVRLEGEGGQVLETQTDDCGNYEVSGASDSCYVLYADVPGGTARVKKGIIVESGKTNDAGEANAYTTAQVIIYETIRKMYPEAAIKCSDIPEIKPPQDFVDAVRMALAGCRDAQTDRQVMKLATQIVSNCFGASTCTTWTITPRPCRPGDEPKAGFEIKRIEAVDGGWKVTFKNTSTGRGNRYTWDFGDGTTSVEENPVHTYPYGGATYNVTLTAENRCGKNSITQGVNLASVCPSGYTISASIEDPESIETGASVVFQAQVTQAPLSYPVTYTWFVDNHQVTDGDGDDSKLTYTFTAPGEHTVKVVVTTECSSATAQVTVTVSGCPVGYSISAAISGPDSAQTGQQVTFTASVTQHPISYAIAYTWYVKKGSGPYSSVGTGETLIYTFTCAGTYTVKLQATTECGFKEVTKTVTVTQNCCVYYLHEHEANWFRPGGSSKWDIHVQGLIKDDVCRKPLKVKVDIFDGSGTLKKTTYLGPYWPNPAGQIPFQGYIGMDWPNRPNNWTYKFTVIDESSSNRCPDTPASGNIN</sequence>
<dbReference type="AlphaFoldDB" id="A0A7V4WJB3"/>
<keyword evidence="2" id="KW-0812">Transmembrane</keyword>
<evidence type="ECO:0000256" key="1">
    <source>
        <dbReference type="ARBA" id="ARBA00004141"/>
    </source>
</evidence>
<protein>
    <submittedName>
        <fullName evidence="7">PKD domain-containing protein</fullName>
    </submittedName>
</protein>
<proteinExistence type="predicted"/>
<organism evidence="7">
    <name type="scientific">Candidatus Caldatribacterium saccharofermentans</name>
    <dbReference type="NCBI Taxonomy" id="1454753"/>
    <lineage>
        <taxon>Bacteria</taxon>
        <taxon>Pseudomonadati</taxon>
        <taxon>Atribacterota</taxon>
        <taxon>Atribacteria</taxon>
        <taxon>Atribacterales</taxon>
        <taxon>Candidatus Caldatribacteriaceae</taxon>
        <taxon>Candidatus Caldatribacterium</taxon>
    </lineage>
</organism>
<dbReference type="InterPro" id="IPR013783">
    <property type="entry name" value="Ig-like_fold"/>
</dbReference>
<dbReference type="Pfam" id="PF18911">
    <property type="entry name" value="PKD_4"/>
    <property type="match status" value="2"/>
</dbReference>
<dbReference type="EMBL" id="DTIY01000002">
    <property type="protein sequence ID" value="HGY38195.1"/>
    <property type="molecule type" value="Genomic_DNA"/>
</dbReference>
<dbReference type="InterPro" id="IPR035986">
    <property type="entry name" value="PKD_dom_sf"/>
</dbReference>
<dbReference type="SUPFAM" id="SSF49478">
    <property type="entry name" value="Cna protein B-type domain"/>
    <property type="match status" value="1"/>
</dbReference>
<feature type="domain" description="PKD" evidence="6">
    <location>
        <begin position="307"/>
        <end position="391"/>
    </location>
</feature>
<dbReference type="SMART" id="SM00089">
    <property type="entry name" value="PKD"/>
    <property type="match status" value="3"/>
</dbReference>
<evidence type="ECO:0000256" key="3">
    <source>
        <dbReference type="ARBA" id="ARBA00022737"/>
    </source>
</evidence>
<evidence type="ECO:0000313" key="7">
    <source>
        <dbReference type="EMBL" id="HGY38195.1"/>
    </source>
</evidence>
<dbReference type="PROSITE" id="PS50093">
    <property type="entry name" value="PKD"/>
    <property type="match status" value="3"/>
</dbReference>
<gene>
    <name evidence="7" type="ORF">ENW11_00045</name>
</gene>
<accession>A0A7V4WJB3</accession>
<keyword evidence="5" id="KW-0472">Membrane</keyword>
<dbReference type="InterPro" id="IPR000601">
    <property type="entry name" value="PKD_dom"/>
</dbReference>
<dbReference type="PROSITE" id="PS51257">
    <property type="entry name" value="PROKAR_LIPOPROTEIN"/>
    <property type="match status" value="1"/>
</dbReference>
<evidence type="ECO:0000256" key="2">
    <source>
        <dbReference type="ARBA" id="ARBA00022692"/>
    </source>
</evidence>
<dbReference type="GO" id="GO:0005261">
    <property type="term" value="F:monoatomic cation channel activity"/>
    <property type="evidence" value="ECO:0007669"/>
    <property type="project" value="TreeGrafter"/>
</dbReference>
<dbReference type="PANTHER" id="PTHR46730:SF4">
    <property type="entry name" value="POLYCYSTIC KIDNEY DISEASE PROTEIN 1-LIKE 1"/>
    <property type="match status" value="1"/>
</dbReference>
<name>A0A7V4WJB3_9BACT</name>
<evidence type="ECO:0000256" key="5">
    <source>
        <dbReference type="ARBA" id="ARBA00023136"/>
    </source>
</evidence>
<reference evidence="7" key="1">
    <citation type="journal article" date="2020" name="mSystems">
        <title>Genome- and Community-Level Interaction Insights into Carbon Utilization and Element Cycling Functions of Hydrothermarchaeota in Hydrothermal Sediment.</title>
        <authorList>
            <person name="Zhou Z."/>
            <person name="Liu Y."/>
            <person name="Xu W."/>
            <person name="Pan J."/>
            <person name="Luo Z.H."/>
            <person name="Li M."/>
        </authorList>
    </citation>
    <scope>NUCLEOTIDE SEQUENCE [LARGE SCALE GENOMIC DNA]</scope>
    <source>
        <strain evidence="7">SpSt-82</strain>
    </source>
</reference>
<comment type="subcellular location">
    <subcellularLocation>
        <location evidence="1">Membrane</location>
        <topology evidence="1">Multi-pass membrane protein</topology>
    </subcellularLocation>
</comment>
<evidence type="ECO:0000259" key="6">
    <source>
        <dbReference type="PROSITE" id="PS50093"/>
    </source>
</evidence>
<dbReference type="SUPFAM" id="SSF49299">
    <property type="entry name" value="PKD domain"/>
    <property type="match status" value="3"/>
</dbReference>
<dbReference type="PANTHER" id="PTHR46730">
    <property type="entry name" value="POLYCYSTIN-1"/>
    <property type="match status" value="1"/>
</dbReference>
<comment type="caution">
    <text evidence="7">The sequence shown here is derived from an EMBL/GenBank/DDBJ whole genome shotgun (WGS) entry which is preliminary data.</text>
</comment>
<evidence type="ECO:0000256" key="4">
    <source>
        <dbReference type="ARBA" id="ARBA00022989"/>
    </source>
</evidence>
<dbReference type="GO" id="GO:0005886">
    <property type="term" value="C:plasma membrane"/>
    <property type="evidence" value="ECO:0007669"/>
    <property type="project" value="TreeGrafter"/>
</dbReference>
<keyword evidence="4" id="KW-1133">Transmembrane helix</keyword>
<dbReference type="InterPro" id="IPR022409">
    <property type="entry name" value="PKD/Chitinase_dom"/>
</dbReference>